<reference evidence="1" key="2">
    <citation type="submission" date="2023-05" db="EMBL/GenBank/DDBJ databases">
        <authorList>
            <consortium name="Lawrence Berkeley National Laboratory"/>
            <person name="Steindorff A."/>
            <person name="Hensen N."/>
            <person name="Bonometti L."/>
            <person name="Westerberg I."/>
            <person name="Brannstrom I.O."/>
            <person name="Guillou S."/>
            <person name="Cros-Aarteil S."/>
            <person name="Calhoun S."/>
            <person name="Haridas S."/>
            <person name="Kuo A."/>
            <person name="Mondo S."/>
            <person name="Pangilinan J."/>
            <person name="Riley R."/>
            <person name="Labutti K."/>
            <person name="Andreopoulos B."/>
            <person name="Lipzen A."/>
            <person name="Chen C."/>
            <person name="Yanf M."/>
            <person name="Daum C."/>
            <person name="Ng V."/>
            <person name="Clum A."/>
            <person name="Ohm R."/>
            <person name="Martin F."/>
            <person name="Silar P."/>
            <person name="Natvig D."/>
            <person name="Lalanne C."/>
            <person name="Gautier V."/>
            <person name="Ament-Velasquez S.L."/>
            <person name="Kruys A."/>
            <person name="Hutchinson M.I."/>
            <person name="Powell A.J."/>
            <person name="Barry K."/>
            <person name="Miller A.N."/>
            <person name="Grigoriev I.V."/>
            <person name="Debuchy R."/>
            <person name="Gladieux P."/>
            <person name="Thoren M.H."/>
            <person name="Johannesson H."/>
        </authorList>
    </citation>
    <scope>NUCLEOTIDE SEQUENCE</scope>
    <source>
        <strain evidence="1">PSN243</strain>
    </source>
</reference>
<keyword evidence="2" id="KW-1185">Reference proteome</keyword>
<sequence>MVGREVIHRHTGTHPMKPGSAWQYCRGGWPETWKAWSRHSSSSNPTRPPLERPARVAPLGIALHGKGIRSWRVWAERVTCRLSLLENMTAGGDGPLSLARSMTPTFTILQVIWVAHTAPVPADAVSSRSGRFSPCPEAALRRHQPRPRSLRLEAGTRPSCHLTSLASTRCVRACLHACQCCAREGLRSRVSPSETRHPLLEVKFSSRLLACWVACDIRLSDLADTAASNPCETTGWWLVGELRARIVADPMHCACPLPTWAGSRMSLIPSTDQIRTWQPLKKAKCAF</sequence>
<name>A0AAV9GW61_9PEZI</name>
<reference evidence="1" key="1">
    <citation type="journal article" date="2023" name="Mol. Phylogenet. Evol.">
        <title>Genome-scale phylogeny and comparative genomics of the fungal order Sordariales.</title>
        <authorList>
            <person name="Hensen N."/>
            <person name="Bonometti L."/>
            <person name="Westerberg I."/>
            <person name="Brannstrom I.O."/>
            <person name="Guillou S."/>
            <person name="Cros-Aarteil S."/>
            <person name="Calhoun S."/>
            <person name="Haridas S."/>
            <person name="Kuo A."/>
            <person name="Mondo S."/>
            <person name="Pangilinan J."/>
            <person name="Riley R."/>
            <person name="LaButti K."/>
            <person name="Andreopoulos B."/>
            <person name="Lipzen A."/>
            <person name="Chen C."/>
            <person name="Yan M."/>
            <person name="Daum C."/>
            <person name="Ng V."/>
            <person name="Clum A."/>
            <person name="Steindorff A."/>
            <person name="Ohm R.A."/>
            <person name="Martin F."/>
            <person name="Silar P."/>
            <person name="Natvig D.O."/>
            <person name="Lalanne C."/>
            <person name="Gautier V."/>
            <person name="Ament-Velasquez S.L."/>
            <person name="Kruys A."/>
            <person name="Hutchinson M.I."/>
            <person name="Powell A.J."/>
            <person name="Barry K."/>
            <person name="Miller A.N."/>
            <person name="Grigoriev I.V."/>
            <person name="Debuchy R."/>
            <person name="Gladieux P."/>
            <person name="Hiltunen Thoren M."/>
            <person name="Johannesson H."/>
        </authorList>
    </citation>
    <scope>NUCLEOTIDE SEQUENCE</scope>
    <source>
        <strain evidence="1">PSN243</strain>
    </source>
</reference>
<dbReference type="Proteomes" id="UP001321760">
    <property type="component" value="Unassembled WGS sequence"/>
</dbReference>
<dbReference type="AlphaFoldDB" id="A0AAV9GW61"/>
<organism evidence="1 2">
    <name type="scientific">Podospora aff. communis PSN243</name>
    <dbReference type="NCBI Taxonomy" id="3040156"/>
    <lineage>
        <taxon>Eukaryota</taxon>
        <taxon>Fungi</taxon>
        <taxon>Dikarya</taxon>
        <taxon>Ascomycota</taxon>
        <taxon>Pezizomycotina</taxon>
        <taxon>Sordariomycetes</taxon>
        <taxon>Sordariomycetidae</taxon>
        <taxon>Sordariales</taxon>
        <taxon>Podosporaceae</taxon>
        <taxon>Podospora</taxon>
    </lineage>
</organism>
<proteinExistence type="predicted"/>
<gene>
    <name evidence="1" type="ORF">QBC34DRAFT_27178</name>
</gene>
<protein>
    <submittedName>
        <fullName evidence="1">Uncharacterized protein</fullName>
    </submittedName>
</protein>
<accession>A0AAV9GW61</accession>
<comment type="caution">
    <text evidence="1">The sequence shown here is derived from an EMBL/GenBank/DDBJ whole genome shotgun (WGS) entry which is preliminary data.</text>
</comment>
<evidence type="ECO:0000313" key="2">
    <source>
        <dbReference type="Proteomes" id="UP001321760"/>
    </source>
</evidence>
<dbReference type="EMBL" id="MU865923">
    <property type="protein sequence ID" value="KAK4452575.1"/>
    <property type="molecule type" value="Genomic_DNA"/>
</dbReference>
<evidence type="ECO:0000313" key="1">
    <source>
        <dbReference type="EMBL" id="KAK4452575.1"/>
    </source>
</evidence>